<dbReference type="WBParaSite" id="RSKR_0000656000.1">
    <property type="protein sequence ID" value="RSKR_0000656000.1"/>
    <property type="gene ID" value="RSKR_0000656000"/>
</dbReference>
<accession>A0AC35U1M8</accession>
<organism evidence="1 2">
    <name type="scientific">Rhabditophanes sp. KR3021</name>
    <dbReference type="NCBI Taxonomy" id="114890"/>
    <lineage>
        <taxon>Eukaryota</taxon>
        <taxon>Metazoa</taxon>
        <taxon>Ecdysozoa</taxon>
        <taxon>Nematoda</taxon>
        <taxon>Chromadorea</taxon>
        <taxon>Rhabditida</taxon>
        <taxon>Tylenchina</taxon>
        <taxon>Panagrolaimomorpha</taxon>
        <taxon>Strongyloidoidea</taxon>
        <taxon>Alloionematidae</taxon>
        <taxon>Rhabditophanes</taxon>
    </lineage>
</organism>
<evidence type="ECO:0000313" key="1">
    <source>
        <dbReference type="Proteomes" id="UP000095286"/>
    </source>
</evidence>
<reference evidence="2" key="1">
    <citation type="submission" date="2016-11" db="UniProtKB">
        <authorList>
            <consortium name="WormBaseParasite"/>
        </authorList>
    </citation>
    <scope>IDENTIFICATION</scope>
    <source>
        <strain evidence="2">KR3021</strain>
    </source>
</reference>
<proteinExistence type="predicted"/>
<sequence>MLRWRKGVGNGLQMEVVPLRRFNHPPMVPNLICSGRTTRCLYLIMALLGPSLGQLFRICHKNASISTIVRVAIQGVDALKQIHQIGFIHRHFKSVSLSNSMLWKCTDFRQMHQLKMTKFVSIFLILSVFATYCSGIRFHLKPNEKRCLKEEIHKNVVVTGEYTLTEAFGYTASVHVTDTRGHTLSKRENFVESNGKFAFTADEYDIFEICIYSHVPENTPNKQDREVFLSMKHGVEAKNYDDLAKAEKLKPLEVELRRLEDIAESVVQDFAFMRSKEEEMRNTNESTNSRVLYLSIFSMLCLIGLSFWQVLYLRRFFKTKKLID</sequence>
<evidence type="ECO:0000313" key="2">
    <source>
        <dbReference type="WBParaSite" id="RSKR_0000656000.1"/>
    </source>
</evidence>
<protein>
    <submittedName>
        <fullName evidence="2">GOLD domain-containing protein</fullName>
    </submittedName>
</protein>
<name>A0AC35U1M8_9BILA</name>
<dbReference type="Proteomes" id="UP000095286">
    <property type="component" value="Unplaced"/>
</dbReference>